<dbReference type="Proteomes" id="UP000292346">
    <property type="component" value="Unassembled WGS sequence"/>
</dbReference>
<evidence type="ECO:0000313" key="2">
    <source>
        <dbReference type="Proteomes" id="UP000292346"/>
    </source>
</evidence>
<evidence type="ECO:0000313" key="1">
    <source>
        <dbReference type="EMBL" id="TCC08524.1"/>
    </source>
</evidence>
<gene>
    <name evidence="1" type="ORF">E0H45_21890</name>
</gene>
<reference evidence="1 2" key="1">
    <citation type="submission" date="2019-02" db="EMBL/GenBank/DDBJ databases">
        <title>Kribbella capetownensis sp. nov. and Kribbella speibonae sp. nov., isolated from soil.</title>
        <authorList>
            <person name="Curtis S.M."/>
            <person name="Norton I."/>
            <person name="Everest G.J."/>
            <person name="Meyers P.R."/>
        </authorList>
    </citation>
    <scope>NUCLEOTIDE SEQUENCE [LARGE SCALE GENOMIC DNA]</scope>
    <source>
        <strain evidence="1 2">KCTC 29219</strain>
    </source>
</reference>
<protein>
    <submittedName>
        <fullName evidence="1">Uncharacterized protein</fullName>
    </submittedName>
</protein>
<dbReference type="AlphaFoldDB" id="A0A4R0HFS4"/>
<sequence length="209" mass="22196">MDERSLAVTRRALHGVAELILAGSQHRNGGGIRLRIVPGGFGTVNAPHLRVETDTLVTPTGSIPLIGTYTEVAAAAGVGVHRLDDVYSGGPKISPDEQVEVDPAAARLLADAFVRGDAALRTLNPLQTPVLWPEHFDVGITLDEVNYGVSPGDDDIPEPYAYVGPWTPRTGDFWNATFGATRLMTELPETAAVTNFFTTGRSLAALPAN</sequence>
<dbReference type="OrthoDB" id="3211725at2"/>
<dbReference type="EMBL" id="SJJZ01000002">
    <property type="protein sequence ID" value="TCC08524.1"/>
    <property type="molecule type" value="Genomic_DNA"/>
</dbReference>
<keyword evidence="2" id="KW-1185">Reference proteome</keyword>
<proteinExistence type="predicted"/>
<comment type="caution">
    <text evidence="1">The sequence shown here is derived from an EMBL/GenBank/DDBJ whole genome shotgun (WGS) entry which is preliminary data.</text>
</comment>
<dbReference type="RefSeq" id="WP_131340036.1">
    <property type="nucleotide sequence ID" value="NZ_SJJZ01000002.1"/>
</dbReference>
<name>A0A4R0HFS4_9ACTN</name>
<organism evidence="1 2">
    <name type="scientific">Kribbella soli</name>
    <dbReference type="NCBI Taxonomy" id="1124743"/>
    <lineage>
        <taxon>Bacteria</taxon>
        <taxon>Bacillati</taxon>
        <taxon>Actinomycetota</taxon>
        <taxon>Actinomycetes</taxon>
        <taxon>Propionibacteriales</taxon>
        <taxon>Kribbellaceae</taxon>
        <taxon>Kribbella</taxon>
    </lineage>
</organism>
<accession>A0A4R0HFS4</accession>